<protein>
    <submittedName>
        <fullName evidence="2">Uncharacterized protein</fullName>
    </submittedName>
</protein>
<organism evidence="2 3">
    <name type="scientific">Pediococcus pentosaceus (strain ATCC 25745 / CCUG 21536 / LMG 10740 / 183-1w)</name>
    <dbReference type="NCBI Taxonomy" id="278197"/>
    <lineage>
        <taxon>Bacteria</taxon>
        <taxon>Bacillati</taxon>
        <taxon>Bacillota</taxon>
        <taxon>Bacilli</taxon>
        <taxon>Lactobacillales</taxon>
        <taxon>Lactobacillaceae</taxon>
        <taxon>Pediococcus</taxon>
    </lineage>
</organism>
<reference evidence="2 3" key="1">
    <citation type="journal article" date="2006" name="Proc. Natl. Acad. Sci. U.S.A.">
        <title>Comparative genomics of the lactic acid bacteria.</title>
        <authorList>
            <person name="Makarova K."/>
            <person name="Slesarev A."/>
            <person name="Wolf Y."/>
            <person name="Sorokin A."/>
            <person name="Mirkin B."/>
            <person name="Koonin E."/>
            <person name="Pavlov A."/>
            <person name="Pavlova N."/>
            <person name="Karamychev V."/>
            <person name="Polouchine N."/>
            <person name="Shakhova V."/>
            <person name="Grigoriev I."/>
            <person name="Lou Y."/>
            <person name="Rohksar D."/>
            <person name="Lucas S."/>
            <person name="Huang K."/>
            <person name="Goodstein D.M."/>
            <person name="Hawkins T."/>
            <person name="Plengvidhya V."/>
            <person name="Welker D."/>
            <person name="Hughes J."/>
            <person name="Goh Y."/>
            <person name="Benson A."/>
            <person name="Baldwin K."/>
            <person name="Lee J.H."/>
            <person name="Diaz-Muniz I."/>
            <person name="Dosti B."/>
            <person name="Smeianov V."/>
            <person name="Wechter W."/>
            <person name="Barabote R."/>
            <person name="Lorca G."/>
            <person name="Altermann E."/>
            <person name="Barrangou R."/>
            <person name="Ganesan B."/>
            <person name="Xie Y."/>
            <person name="Rawsthorne H."/>
            <person name="Tamir D."/>
            <person name="Parker C."/>
            <person name="Breidt F."/>
            <person name="Broadbent J."/>
            <person name="Hutkins R."/>
            <person name="O'Sullivan D."/>
            <person name="Steele J."/>
            <person name="Unlu G."/>
            <person name="Saier M."/>
            <person name="Klaenhammer T."/>
            <person name="Richardson P."/>
            <person name="Kozyavkin S."/>
            <person name="Weimer B."/>
            <person name="Mills D."/>
        </authorList>
    </citation>
    <scope>NUCLEOTIDE SEQUENCE [LARGE SCALE GENOMIC DNA]</scope>
    <source>
        <strain evidence="3">ATCC 25745 / CCUG 21536 / LMG 10740 / 183-1w</strain>
    </source>
</reference>
<dbReference type="Proteomes" id="UP000000773">
    <property type="component" value="Chromosome"/>
</dbReference>
<name>Q03G32_PEDPA</name>
<dbReference type="HOGENOM" id="CLU_3186958_0_0_9"/>
<evidence type="ECO:0000256" key="1">
    <source>
        <dbReference type="SAM" id="MobiDB-lite"/>
    </source>
</evidence>
<dbReference type="EMBL" id="CP000422">
    <property type="protein sequence ID" value="ABJ67840.1"/>
    <property type="molecule type" value="Genomic_DNA"/>
</dbReference>
<dbReference type="GeneID" id="51432652"/>
<sequence length="46" mass="4998">MVDKTKGLVEDCGNGGTETTEKQSAYKNSDEDSAKRLLILIGHTRS</sequence>
<evidence type="ECO:0000313" key="3">
    <source>
        <dbReference type="Proteomes" id="UP000000773"/>
    </source>
</evidence>
<feature type="region of interest" description="Disordered" evidence="1">
    <location>
        <begin position="1"/>
        <end position="30"/>
    </location>
</feature>
<dbReference type="STRING" id="278197.PEPE_0779"/>
<dbReference type="AlphaFoldDB" id="Q03G32"/>
<evidence type="ECO:0000313" key="2">
    <source>
        <dbReference type="EMBL" id="ABJ67840.1"/>
    </source>
</evidence>
<gene>
    <name evidence="2" type="ordered locus">PEPE_0779</name>
</gene>
<accession>Q03G32</accession>
<dbReference type="RefSeq" id="WP_011673252.1">
    <property type="nucleotide sequence ID" value="NC_008525.1"/>
</dbReference>
<dbReference type="KEGG" id="ppe:PEPE_0779"/>
<proteinExistence type="predicted"/>